<dbReference type="AlphaFoldDB" id="A0AAW1SSV1"/>
<dbReference type="PANTHER" id="PTHR10026">
    <property type="entry name" value="CYCLIN"/>
    <property type="match status" value="1"/>
</dbReference>
<dbReference type="InterPro" id="IPR036915">
    <property type="entry name" value="Cyclin-like_sf"/>
</dbReference>
<protein>
    <recommendedName>
        <fullName evidence="4">Cyclin H</fullName>
    </recommendedName>
</protein>
<dbReference type="EMBL" id="JALJOV010001053">
    <property type="protein sequence ID" value="KAK9855482.1"/>
    <property type="molecule type" value="Genomic_DNA"/>
</dbReference>
<feature type="compositionally biased region" description="Basic and acidic residues" evidence="1">
    <location>
        <begin position="254"/>
        <end position="270"/>
    </location>
</feature>
<evidence type="ECO:0000313" key="3">
    <source>
        <dbReference type="Proteomes" id="UP001485043"/>
    </source>
</evidence>
<dbReference type="GO" id="GO:0006357">
    <property type="term" value="P:regulation of transcription by RNA polymerase II"/>
    <property type="evidence" value="ECO:0007669"/>
    <property type="project" value="InterPro"/>
</dbReference>
<sequence>MLTCIYLACKVEESYISAEEFCRMIGQDASVVLRNEVAVLQGLGFDLVVYNPYHPLEGLLQEIEVQSLEPDGLEELQKCDAAMRAKLKASALGAIDALLMTDAPLLHPPGLLAVAALRSAFKGKLPFDGFLQLLSTRASQGQSLTPQQGDEHLQRMSSSLAALDELGREGTQPLQEDEVKKIDKRLKACHNSLLDPDSQAFKDAAAAKASRDAEKRRIKIADRRAATELANAQLLGADGAAVQPQSQQASGQDLAKDTNGSHDAKRQRIT</sequence>
<dbReference type="Gene3D" id="1.10.472.10">
    <property type="entry name" value="Cyclin-like"/>
    <property type="match status" value="2"/>
</dbReference>
<evidence type="ECO:0000313" key="2">
    <source>
        <dbReference type="EMBL" id="KAK9855482.1"/>
    </source>
</evidence>
<name>A0AAW1SSV1_9CHLO</name>
<dbReference type="InterPro" id="IPR043198">
    <property type="entry name" value="Cyclin/Ssn8"/>
</dbReference>
<dbReference type="GO" id="GO:0016538">
    <property type="term" value="F:cyclin-dependent protein serine/threonine kinase regulator activity"/>
    <property type="evidence" value="ECO:0007669"/>
    <property type="project" value="InterPro"/>
</dbReference>
<comment type="caution">
    <text evidence="2">The sequence shown here is derived from an EMBL/GenBank/DDBJ whole genome shotgun (WGS) entry which is preliminary data.</text>
</comment>
<accession>A0AAW1SSV1</accession>
<reference evidence="2 3" key="1">
    <citation type="journal article" date="2024" name="Nat. Commun.">
        <title>Phylogenomics reveals the evolutionary origins of lichenization in chlorophyte algae.</title>
        <authorList>
            <person name="Puginier C."/>
            <person name="Libourel C."/>
            <person name="Otte J."/>
            <person name="Skaloud P."/>
            <person name="Haon M."/>
            <person name="Grisel S."/>
            <person name="Petersen M."/>
            <person name="Berrin J.G."/>
            <person name="Delaux P.M."/>
            <person name="Dal Grande F."/>
            <person name="Keller J."/>
        </authorList>
    </citation>
    <scope>NUCLEOTIDE SEQUENCE [LARGE SCALE GENOMIC DNA]</scope>
    <source>
        <strain evidence="2 3">SAG 2523</strain>
    </source>
</reference>
<organism evidence="2 3">
    <name type="scientific">Apatococcus fuscideae</name>
    <dbReference type="NCBI Taxonomy" id="2026836"/>
    <lineage>
        <taxon>Eukaryota</taxon>
        <taxon>Viridiplantae</taxon>
        <taxon>Chlorophyta</taxon>
        <taxon>core chlorophytes</taxon>
        <taxon>Trebouxiophyceae</taxon>
        <taxon>Chlorellales</taxon>
        <taxon>Chlorellaceae</taxon>
        <taxon>Apatococcus</taxon>
    </lineage>
</organism>
<feature type="region of interest" description="Disordered" evidence="1">
    <location>
        <begin position="239"/>
        <end position="270"/>
    </location>
</feature>
<evidence type="ECO:0000256" key="1">
    <source>
        <dbReference type="SAM" id="MobiDB-lite"/>
    </source>
</evidence>
<gene>
    <name evidence="2" type="ORF">WJX84_009678</name>
</gene>
<proteinExistence type="predicted"/>
<evidence type="ECO:0008006" key="4">
    <source>
        <dbReference type="Google" id="ProtNLM"/>
    </source>
</evidence>
<dbReference type="Proteomes" id="UP001485043">
    <property type="component" value="Unassembled WGS sequence"/>
</dbReference>
<dbReference type="SUPFAM" id="SSF47954">
    <property type="entry name" value="Cyclin-like"/>
    <property type="match status" value="2"/>
</dbReference>
<keyword evidence="3" id="KW-1185">Reference proteome</keyword>